<dbReference type="Pfam" id="PF02775">
    <property type="entry name" value="TPP_enzyme_C"/>
    <property type="match status" value="1"/>
</dbReference>
<comment type="cofactor">
    <cofactor evidence="2">
        <name>thiamine diphosphate</name>
        <dbReference type="ChEBI" id="CHEBI:58937"/>
    </cofactor>
</comment>
<comment type="catalytic activity">
    <reaction evidence="1">
        <text>a 2-oxocarboxylate + H(+) = an aldehyde + CO2</text>
        <dbReference type="Rhea" id="RHEA:11628"/>
        <dbReference type="ChEBI" id="CHEBI:15378"/>
        <dbReference type="ChEBI" id="CHEBI:16526"/>
        <dbReference type="ChEBI" id="CHEBI:17478"/>
        <dbReference type="ChEBI" id="CHEBI:35179"/>
        <dbReference type="EC" id="4.1.1.1"/>
    </reaction>
</comment>
<dbReference type="GO" id="GO:0005634">
    <property type="term" value="C:nucleus"/>
    <property type="evidence" value="ECO:0007669"/>
    <property type="project" value="TreeGrafter"/>
</dbReference>
<protein>
    <recommendedName>
        <fullName evidence="5">Pyruvate decarboxylase</fullName>
        <ecNumber evidence="4">4.1.1.1</ecNumber>
    </recommendedName>
</protein>
<dbReference type="AlphaFoldDB" id="A0A2K3QHD3"/>
<dbReference type="Proteomes" id="UP000236621">
    <property type="component" value="Unassembled WGS sequence"/>
</dbReference>
<dbReference type="Pfam" id="PF02776">
    <property type="entry name" value="TPP_enzyme_N"/>
    <property type="match status" value="1"/>
</dbReference>
<dbReference type="InterPro" id="IPR047214">
    <property type="entry name" value="TPP_PDC_IPDC"/>
</dbReference>
<dbReference type="Gene3D" id="3.40.50.970">
    <property type="match status" value="2"/>
</dbReference>
<reference evidence="16 17" key="1">
    <citation type="submission" date="2017-08" db="EMBL/GenBank/DDBJ databases">
        <title>Harnessing the power of phylogenomics to disentangle the directionality and signatures of interkingdom host jumping in the parasitic fungal genus Tolypocladium.</title>
        <authorList>
            <person name="Quandt C.A."/>
            <person name="Patterson W."/>
            <person name="Spatafora J.W."/>
        </authorList>
    </citation>
    <scope>NUCLEOTIDE SEQUENCE [LARGE SCALE GENOMIC DNA]</scope>
    <source>
        <strain evidence="16 17">CBS 113982</strain>
    </source>
</reference>
<dbReference type="PANTHER" id="PTHR43452:SF3">
    <property type="entry name" value="TRANSAMINATED AMINO ACID DECARBOXYLASE"/>
    <property type="match status" value="1"/>
</dbReference>
<dbReference type="EMBL" id="NRSZ01000480">
    <property type="protein sequence ID" value="PNY26925.1"/>
    <property type="molecule type" value="Genomic_DNA"/>
</dbReference>
<dbReference type="FunFam" id="3.40.50.970:FF:000024">
    <property type="entry name" value="Pyruvate decarboxylase isozyme"/>
    <property type="match status" value="1"/>
</dbReference>
<evidence type="ECO:0000256" key="12">
    <source>
        <dbReference type="RuleBase" id="RU362132"/>
    </source>
</evidence>
<comment type="caution">
    <text evidence="16">The sequence shown here is derived from an EMBL/GenBank/DDBJ whole genome shotgun (WGS) entry which is preliminary data.</text>
</comment>
<feature type="binding site" evidence="11">
    <location>
        <position position="468"/>
    </location>
    <ligand>
        <name>Mg(2+)</name>
        <dbReference type="ChEBI" id="CHEBI:18420"/>
    </ligand>
</feature>
<dbReference type="CDD" id="cd07038">
    <property type="entry name" value="TPP_PYR_PDC_IPDC_like"/>
    <property type="match status" value="1"/>
</dbReference>
<evidence type="ECO:0000259" key="13">
    <source>
        <dbReference type="Pfam" id="PF00205"/>
    </source>
</evidence>
<dbReference type="InterPro" id="IPR012110">
    <property type="entry name" value="PDC/IPDC-like"/>
</dbReference>
<dbReference type="InterPro" id="IPR011766">
    <property type="entry name" value="TPP_enzyme_TPP-bd"/>
</dbReference>
<evidence type="ECO:0000313" key="17">
    <source>
        <dbReference type="Proteomes" id="UP000236621"/>
    </source>
</evidence>
<evidence type="ECO:0000256" key="6">
    <source>
        <dbReference type="ARBA" id="ARBA00022723"/>
    </source>
</evidence>
<keyword evidence="7" id="KW-0210">Decarboxylase</keyword>
<name>A0A2K3QHD3_9HYPO</name>
<evidence type="ECO:0000256" key="5">
    <source>
        <dbReference type="ARBA" id="ARBA00014422"/>
    </source>
</evidence>
<dbReference type="GO" id="GO:0030976">
    <property type="term" value="F:thiamine pyrophosphate binding"/>
    <property type="evidence" value="ECO:0007669"/>
    <property type="project" value="InterPro"/>
</dbReference>
<dbReference type="SUPFAM" id="SSF52518">
    <property type="entry name" value="Thiamin diphosphate-binding fold (THDP-binding)"/>
    <property type="match status" value="2"/>
</dbReference>
<keyword evidence="16" id="KW-0670">Pyruvate</keyword>
<dbReference type="Pfam" id="PF00205">
    <property type="entry name" value="TPP_enzyme_M"/>
    <property type="match status" value="1"/>
</dbReference>
<evidence type="ECO:0000259" key="14">
    <source>
        <dbReference type="Pfam" id="PF02775"/>
    </source>
</evidence>
<keyword evidence="17" id="KW-1185">Reference proteome</keyword>
<evidence type="ECO:0000259" key="15">
    <source>
        <dbReference type="Pfam" id="PF02776"/>
    </source>
</evidence>
<evidence type="ECO:0000256" key="8">
    <source>
        <dbReference type="ARBA" id="ARBA00022842"/>
    </source>
</evidence>
<feature type="domain" description="Thiamine pyrophosphate enzyme N-terminal TPP-binding" evidence="15">
    <location>
        <begin position="6"/>
        <end position="113"/>
    </location>
</feature>
<comment type="similarity">
    <text evidence="3 12">Belongs to the TPP enzyme family.</text>
</comment>
<feature type="domain" description="Thiamine pyrophosphate enzyme central" evidence="13">
    <location>
        <begin position="200"/>
        <end position="327"/>
    </location>
</feature>
<dbReference type="InterPro" id="IPR029061">
    <property type="entry name" value="THDP-binding"/>
</dbReference>
<keyword evidence="10" id="KW-0456">Lyase</keyword>
<dbReference type="GO" id="GO:0000287">
    <property type="term" value="F:magnesium ion binding"/>
    <property type="evidence" value="ECO:0007669"/>
    <property type="project" value="InterPro"/>
</dbReference>
<dbReference type="Gene3D" id="3.40.50.1220">
    <property type="entry name" value="TPP-binding domain"/>
    <property type="match status" value="1"/>
</dbReference>
<evidence type="ECO:0000256" key="3">
    <source>
        <dbReference type="ARBA" id="ARBA00007812"/>
    </source>
</evidence>
<dbReference type="InterPro" id="IPR012000">
    <property type="entry name" value="Thiamin_PyroP_enz_cen_dom"/>
</dbReference>
<evidence type="ECO:0000256" key="9">
    <source>
        <dbReference type="ARBA" id="ARBA00023052"/>
    </source>
</evidence>
<accession>A0A2K3QHD3</accession>
<dbReference type="EC" id="4.1.1.1" evidence="4"/>
<evidence type="ECO:0000256" key="1">
    <source>
        <dbReference type="ARBA" id="ARBA00001041"/>
    </source>
</evidence>
<feature type="domain" description="Thiamine pyrophosphate enzyme TPP-binding" evidence="14">
    <location>
        <begin position="385"/>
        <end position="520"/>
    </location>
</feature>
<comment type="cofactor">
    <cofactor evidence="11">
        <name>Mg(2+)</name>
        <dbReference type="ChEBI" id="CHEBI:18420"/>
    </cofactor>
    <text evidence="11">Binds 1 Mg(2+) per subunit.</text>
</comment>
<sequence>MSEILVGEYLFRRLKEIGIETIFGVPGDYELSLLDLVPKVDLKWVGTPNELVGAYAADGYAREKGAGALVTTFGPGELSALCGIGGAFCELVPILHIVGYPTSQAQASGKILHHTLGDLSYDHYVKMSGQMSSATAILKDARTAASEIDRVLNDMLYHSQPGYIGIAEDVTYSKIPASTLDKKIVRTLPENNPDVETKVVKEIIRHLESAKSPIIMVDGGAARGSWEKFVGGLVDALKVPFFTTILGKGAVDEQNPRYGGSYGGVGSLPSVVRAVEDSDCILWLGNLPSDFNTGMFSEHVKTSTIIDFQRFFIKIGDAKHDAKIVHVLPKLISEIKSNNNLTTRQSDVQLARPPKVSMPKGIGQDWLWDRLSQFLQPGDLIVSETGTSQVGIQLTTYPTGTKAWTQAVYGSIGYAAGAAIGLSIAAKEMGTFKRMILVTGDGSLQLTVQAFSMLNRHGIVPVVFILNNLGYTVERYFNGWEAQYNDVPMWDYSALFRAFAPEIKVGAFKVNTAADLDSLLSNKEFQTATYPQCVDMIMDPKDAPKILKGVFEAKAKEIAAMKATRT</sequence>
<dbReference type="PANTHER" id="PTHR43452">
    <property type="entry name" value="PYRUVATE DECARBOXYLASE"/>
    <property type="match status" value="1"/>
</dbReference>
<evidence type="ECO:0000256" key="4">
    <source>
        <dbReference type="ARBA" id="ARBA00013202"/>
    </source>
</evidence>
<keyword evidence="6 11" id="KW-0479">Metal-binding</keyword>
<evidence type="ECO:0000256" key="7">
    <source>
        <dbReference type="ARBA" id="ARBA00022793"/>
    </source>
</evidence>
<keyword evidence="8 11" id="KW-0460">Magnesium</keyword>
<dbReference type="OrthoDB" id="3970464at2759"/>
<dbReference type="PIRSF" id="PIRSF036565">
    <property type="entry name" value="Pyruvt_ip_decrb"/>
    <property type="match status" value="1"/>
</dbReference>
<evidence type="ECO:0000256" key="11">
    <source>
        <dbReference type="PIRSR" id="PIRSR036565-2"/>
    </source>
</evidence>
<evidence type="ECO:0000256" key="2">
    <source>
        <dbReference type="ARBA" id="ARBA00001964"/>
    </source>
</evidence>
<dbReference type="GO" id="GO:0004737">
    <property type="term" value="F:pyruvate decarboxylase activity"/>
    <property type="evidence" value="ECO:0007669"/>
    <property type="project" value="UniProtKB-EC"/>
</dbReference>
<evidence type="ECO:0000313" key="16">
    <source>
        <dbReference type="EMBL" id="PNY26925.1"/>
    </source>
</evidence>
<dbReference type="GO" id="GO:0000949">
    <property type="term" value="P:aromatic amino acid family catabolic process to alcohol via Ehrlich pathway"/>
    <property type="evidence" value="ECO:0007669"/>
    <property type="project" value="TreeGrafter"/>
</dbReference>
<dbReference type="InterPro" id="IPR012001">
    <property type="entry name" value="Thiamin_PyroP_enz_TPP-bd_dom"/>
</dbReference>
<feature type="binding site" evidence="11">
    <location>
        <position position="441"/>
    </location>
    <ligand>
        <name>Mg(2+)</name>
        <dbReference type="ChEBI" id="CHEBI:18420"/>
    </ligand>
</feature>
<dbReference type="SUPFAM" id="SSF52467">
    <property type="entry name" value="DHS-like NAD/FAD-binding domain"/>
    <property type="match status" value="1"/>
</dbReference>
<dbReference type="InterPro" id="IPR029035">
    <property type="entry name" value="DHS-like_NAD/FAD-binding_dom"/>
</dbReference>
<evidence type="ECO:0000256" key="10">
    <source>
        <dbReference type="ARBA" id="ARBA00023239"/>
    </source>
</evidence>
<dbReference type="FunFam" id="3.40.50.970:FF:000019">
    <property type="entry name" value="Pyruvate decarboxylase isozyme"/>
    <property type="match status" value="1"/>
</dbReference>
<feature type="binding site" evidence="11">
    <location>
        <position position="470"/>
    </location>
    <ligand>
        <name>Mg(2+)</name>
        <dbReference type="ChEBI" id="CHEBI:18420"/>
    </ligand>
</feature>
<dbReference type="GO" id="GO:0005829">
    <property type="term" value="C:cytosol"/>
    <property type="evidence" value="ECO:0007669"/>
    <property type="project" value="TreeGrafter"/>
</dbReference>
<gene>
    <name evidence="16" type="ORF">TCAP_03153</name>
</gene>
<dbReference type="CDD" id="cd02005">
    <property type="entry name" value="TPP_PDC_IPDC"/>
    <property type="match status" value="1"/>
</dbReference>
<dbReference type="STRING" id="45235.A0A2K3QHD3"/>
<keyword evidence="9 12" id="KW-0786">Thiamine pyrophosphate</keyword>
<organism evidence="16 17">
    <name type="scientific">Tolypocladium capitatum</name>
    <dbReference type="NCBI Taxonomy" id="45235"/>
    <lineage>
        <taxon>Eukaryota</taxon>
        <taxon>Fungi</taxon>
        <taxon>Dikarya</taxon>
        <taxon>Ascomycota</taxon>
        <taxon>Pezizomycotina</taxon>
        <taxon>Sordariomycetes</taxon>
        <taxon>Hypocreomycetidae</taxon>
        <taxon>Hypocreales</taxon>
        <taxon>Ophiocordycipitaceae</taxon>
        <taxon>Tolypocladium</taxon>
    </lineage>
</organism>
<dbReference type="InterPro" id="IPR047213">
    <property type="entry name" value="TPP_PYR_PDC_IPDC-like"/>
</dbReference>
<proteinExistence type="inferred from homology"/>